<proteinExistence type="predicted"/>
<evidence type="ECO:0000313" key="6">
    <source>
        <dbReference type="Proteomes" id="UP000036261"/>
    </source>
</evidence>
<evidence type="ECO:0000256" key="1">
    <source>
        <dbReference type="ARBA" id="ARBA00023125"/>
    </source>
</evidence>
<organism evidence="5 6">
    <name type="scientific">Chryseobacterium angstadtii</name>
    <dbReference type="NCBI Taxonomy" id="558151"/>
    <lineage>
        <taxon>Bacteria</taxon>
        <taxon>Pseudomonadati</taxon>
        <taxon>Bacteroidota</taxon>
        <taxon>Flavobacteriia</taxon>
        <taxon>Flavobacteriales</taxon>
        <taxon>Weeksellaceae</taxon>
        <taxon>Chryseobacterium group</taxon>
        <taxon>Chryseobacterium</taxon>
    </lineage>
</organism>
<reference evidence="5 6" key="1">
    <citation type="journal article" date="2013" name="Int. J. Syst. Evol. Microbiol.">
        <title>Chryseobacterium angstadtii sp. nov., isolated from a newt tank.</title>
        <authorList>
            <person name="Kirk K.E."/>
            <person name="Hoffman J.A."/>
            <person name="Smith K.A."/>
            <person name="Strahan B.L."/>
            <person name="Failor K.C."/>
            <person name="Krebs J.E."/>
            <person name="Gale A.N."/>
            <person name="Do T.D."/>
            <person name="Sontag T.C."/>
            <person name="Batties A.M."/>
            <person name="Mistiszyn K."/>
            <person name="Newman J.D."/>
        </authorList>
    </citation>
    <scope>NUCLEOTIDE SEQUENCE [LARGE SCALE GENOMIC DNA]</scope>
    <source>
        <strain evidence="5 6">KM</strain>
    </source>
</reference>
<dbReference type="GO" id="GO:0006260">
    <property type="term" value="P:DNA replication"/>
    <property type="evidence" value="ECO:0007669"/>
    <property type="project" value="InterPro"/>
</dbReference>
<comment type="caution">
    <text evidence="5">The sequence shown here is derived from an EMBL/GenBank/DDBJ whole genome shotgun (WGS) entry which is preliminary data.</text>
</comment>
<dbReference type="InterPro" id="IPR012340">
    <property type="entry name" value="NA-bd_OB-fold"/>
</dbReference>
<feature type="region of interest" description="Disordered" evidence="4">
    <location>
        <begin position="102"/>
        <end position="134"/>
    </location>
</feature>
<dbReference type="GO" id="GO:0003697">
    <property type="term" value="F:single-stranded DNA binding"/>
    <property type="evidence" value="ECO:0007669"/>
    <property type="project" value="InterPro"/>
</dbReference>
<dbReference type="Proteomes" id="UP000036261">
    <property type="component" value="Unassembled WGS sequence"/>
</dbReference>
<sequence length="134" mass="14734">MNITAKITRTAEVRTTSNGKEVVNFGVAIRHTFRNKEGEKISQPTFFDCAYWRTPNIAPYLTKGTIVELSGRVSPRAWIDKEGNLKAGLNFHVTDIVFHGGDGKQGGETVKKETVKTGNSTSVFAGDNDDDLPF</sequence>
<dbReference type="PROSITE" id="PS50935">
    <property type="entry name" value="SSB"/>
    <property type="match status" value="1"/>
</dbReference>
<dbReference type="EMBL" id="LFND01000003">
    <property type="protein sequence ID" value="KMQ64454.1"/>
    <property type="molecule type" value="Genomic_DNA"/>
</dbReference>
<evidence type="ECO:0000256" key="2">
    <source>
        <dbReference type="PROSITE-ProRule" id="PRU00252"/>
    </source>
</evidence>
<dbReference type="STRING" id="558151.ACM46_09270"/>
<dbReference type="InterPro" id="IPR011344">
    <property type="entry name" value="ssDNA-bd"/>
</dbReference>
<keyword evidence="1 2" id="KW-0238">DNA-binding</keyword>
<name>A0A0J7IEL9_9FLAO</name>
<dbReference type="RefSeq" id="WP_048506370.1">
    <property type="nucleotide sequence ID" value="NZ_LFND01000003.1"/>
</dbReference>
<dbReference type="CDD" id="cd04496">
    <property type="entry name" value="SSB_OBF"/>
    <property type="match status" value="1"/>
</dbReference>
<dbReference type="PATRIC" id="fig|558151.6.peg.1943"/>
<evidence type="ECO:0000313" key="5">
    <source>
        <dbReference type="EMBL" id="KMQ64454.1"/>
    </source>
</evidence>
<dbReference type="Pfam" id="PF00436">
    <property type="entry name" value="SSB"/>
    <property type="match status" value="1"/>
</dbReference>
<dbReference type="OrthoDB" id="1265936at2"/>
<dbReference type="Gene3D" id="2.40.50.140">
    <property type="entry name" value="Nucleic acid-binding proteins"/>
    <property type="match status" value="1"/>
</dbReference>
<protein>
    <recommendedName>
        <fullName evidence="3">Single-stranded DNA-binding protein</fullName>
    </recommendedName>
</protein>
<dbReference type="InterPro" id="IPR000424">
    <property type="entry name" value="Primosome_PriB/ssb"/>
</dbReference>
<dbReference type="NCBIfam" id="TIGR00621">
    <property type="entry name" value="ssb"/>
    <property type="match status" value="1"/>
</dbReference>
<accession>A0A0J7IEL9</accession>
<dbReference type="SUPFAM" id="SSF50249">
    <property type="entry name" value="Nucleic acid-binding proteins"/>
    <property type="match status" value="1"/>
</dbReference>
<dbReference type="AlphaFoldDB" id="A0A0J7IEL9"/>
<dbReference type="GeneID" id="56898641"/>
<keyword evidence="6" id="KW-1185">Reference proteome</keyword>
<evidence type="ECO:0000256" key="4">
    <source>
        <dbReference type="SAM" id="MobiDB-lite"/>
    </source>
</evidence>
<gene>
    <name evidence="5" type="ORF">ACM46_09270</name>
</gene>
<evidence type="ECO:0000256" key="3">
    <source>
        <dbReference type="RuleBase" id="RU000524"/>
    </source>
</evidence>